<evidence type="ECO:0000256" key="1">
    <source>
        <dbReference type="ARBA" id="ARBA00004953"/>
    </source>
</evidence>
<sequence>MTPKKGTLYGIGVGPGDPELITLKALKVLERRPHIFAAASSKNTYSLALDIIHSHLNGAPVEQLPFPMTRDPEVLQEAWDRCARRVLEVLAEGKDAAFITLGDPLTFSTFGYLLKTIKGLDPSVRIITIPGISSYHAAAALTQTPLGEGEESFLVVSGALGAAKLREAIGKTDTVVLLKTYRHADDILAALEELGLTDRAVLVSRCGLDGETVVREVGSLKGRPLPYLSMIIVRKKG</sequence>
<accession>A0A7C3UW53</accession>
<keyword evidence="5 9" id="KW-0808">Transferase</keyword>
<dbReference type="GO" id="GO:0009236">
    <property type="term" value="P:cobalamin biosynthetic process"/>
    <property type="evidence" value="ECO:0007669"/>
    <property type="project" value="UniProtKB-UniRule"/>
</dbReference>
<reference evidence="9" key="1">
    <citation type="journal article" date="2020" name="mSystems">
        <title>Genome- and Community-Level Interaction Insights into Carbon Utilization and Element Cycling Functions of Hydrothermarchaeota in Hydrothermal Sediment.</title>
        <authorList>
            <person name="Zhou Z."/>
            <person name="Liu Y."/>
            <person name="Xu W."/>
            <person name="Pan J."/>
            <person name="Luo Z.H."/>
            <person name="Li M."/>
        </authorList>
    </citation>
    <scope>NUCLEOTIDE SEQUENCE [LARGE SCALE GENOMIC DNA]</scope>
    <source>
        <strain evidence="9">SpSt-897</strain>
    </source>
</reference>
<evidence type="ECO:0000256" key="3">
    <source>
        <dbReference type="ARBA" id="ARBA00022573"/>
    </source>
</evidence>
<evidence type="ECO:0000256" key="5">
    <source>
        <dbReference type="ARBA" id="ARBA00022679"/>
    </source>
</evidence>
<gene>
    <name evidence="9" type="primary">cobI</name>
    <name evidence="9" type="ORF">ENW96_01015</name>
</gene>
<dbReference type="UniPathway" id="UPA00148"/>
<dbReference type="InterPro" id="IPR014777">
    <property type="entry name" value="4pyrrole_Mease_sub1"/>
</dbReference>
<keyword evidence="4 9" id="KW-0489">Methyltransferase</keyword>
<keyword evidence="6" id="KW-0949">S-adenosyl-L-methionine</keyword>
<dbReference type="PANTHER" id="PTHR43467:SF2">
    <property type="entry name" value="COBALT-PRECORRIN-2 C(20)-METHYLTRANSFERASE"/>
    <property type="match status" value="1"/>
</dbReference>
<keyword evidence="3" id="KW-0169">Cobalamin biosynthesis</keyword>
<dbReference type="GO" id="GO:0030788">
    <property type="term" value="F:precorrin-2 C20-methyltransferase activity"/>
    <property type="evidence" value="ECO:0007669"/>
    <property type="project" value="UniProtKB-EC"/>
</dbReference>
<dbReference type="InterPro" id="IPR012382">
    <property type="entry name" value="CobI/CbiL"/>
</dbReference>
<dbReference type="NCBIfam" id="TIGR01467">
    <property type="entry name" value="cobI_cbiL"/>
    <property type="match status" value="1"/>
</dbReference>
<evidence type="ECO:0000256" key="2">
    <source>
        <dbReference type="ARBA" id="ARBA00005879"/>
    </source>
</evidence>
<dbReference type="InterPro" id="IPR000878">
    <property type="entry name" value="4pyrrol_Mease"/>
</dbReference>
<evidence type="ECO:0000313" key="9">
    <source>
        <dbReference type="EMBL" id="HGF32956.1"/>
    </source>
</evidence>
<dbReference type="InterPro" id="IPR006364">
    <property type="entry name" value="CobI/CbiL/CobIJ_dom"/>
</dbReference>
<dbReference type="Pfam" id="PF00590">
    <property type="entry name" value="TP_methylase"/>
    <property type="match status" value="1"/>
</dbReference>
<dbReference type="EMBL" id="DTMF01000029">
    <property type="protein sequence ID" value="HGF32956.1"/>
    <property type="molecule type" value="Genomic_DNA"/>
</dbReference>
<evidence type="ECO:0000259" key="8">
    <source>
        <dbReference type="Pfam" id="PF00590"/>
    </source>
</evidence>
<protein>
    <submittedName>
        <fullName evidence="9">Precorrin-2 C(20)-methyltransferase</fullName>
        <ecNumber evidence="9">2.1.1.130</ecNumber>
    </submittedName>
</protein>
<proteinExistence type="inferred from homology"/>
<comment type="similarity">
    <text evidence="2 7">Belongs to the precorrin methyltransferase family.</text>
</comment>
<comment type="pathway">
    <text evidence="1">Cofactor biosynthesis; adenosylcobalamin biosynthesis.</text>
</comment>
<name>A0A7C3UW53_9BACT</name>
<evidence type="ECO:0000256" key="4">
    <source>
        <dbReference type="ARBA" id="ARBA00022603"/>
    </source>
</evidence>
<organism evidence="9">
    <name type="scientific">Desulfobacca acetoxidans</name>
    <dbReference type="NCBI Taxonomy" id="60893"/>
    <lineage>
        <taxon>Bacteria</taxon>
        <taxon>Pseudomonadati</taxon>
        <taxon>Thermodesulfobacteriota</taxon>
        <taxon>Desulfobaccia</taxon>
        <taxon>Desulfobaccales</taxon>
        <taxon>Desulfobaccaceae</taxon>
        <taxon>Desulfobacca</taxon>
    </lineage>
</organism>
<dbReference type="InterPro" id="IPR014776">
    <property type="entry name" value="4pyrrole_Mease_sub2"/>
</dbReference>
<evidence type="ECO:0000256" key="6">
    <source>
        <dbReference type="ARBA" id="ARBA00022691"/>
    </source>
</evidence>
<evidence type="ECO:0000256" key="7">
    <source>
        <dbReference type="PIRNR" id="PIRNR036427"/>
    </source>
</evidence>
<dbReference type="SUPFAM" id="SSF53790">
    <property type="entry name" value="Tetrapyrrole methylase"/>
    <property type="match status" value="1"/>
</dbReference>
<dbReference type="Gene3D" id="3.30.950.10">
    <property type="entry name" value="Methyltransferase, Cobalt-precorrin-4 Transmethylase, Domain 2"/>
    <property type="match status" value="1"/>
</dbReference>
<dbReference type="CDD" id="cd11645">
    <property type="entry name" value="Precorrin_2_C20_MT"/>
    <property type="match status" value="1"/>
</dbReference>
<dbReference type="GO" id="GO:0032259">
    <property type="term" value="P:methylation"/>
    <property type="evidence" value="ECO:0007669"/>
    <property type="project" value="UniProtKB-KW"/>
</dbReference>
<dbReference type="PANTHER" id="PTHR43467">
    <property type="entry name" value="COBALT-PRECORRIN-2 C(20)-METHYLTRANSFERASE"/>
    <property type="match status" value="1"/>
</dbReference>
<dbReference type="Gene3D" id="3.40.1010.10">
    <property type="entry name" value="Cobalt-precorrin-4 Transmethylase, Domain 1"/>
    <property type="match status" value="1"/>
</dbReference>
<comment type="caution">
    <text evidence="9">The sequence shown here is derived from an EMBL/GenBank/DDBJ whole genome shotgun (WGS) entry which is preliminary data.</text>
</comment>
<dbReference type="InterPro" id="IPR035996">
    <property type="entry name" value="4pyrrol_Methylase_sf"/>
</dbReference>
<dbReference type="AlphaFoldDB" id="A0A7C3UW53"/>
<dbReference type="PIRSF" id="PIRSF036427">
    <property type="entry name" value="Precrrn-2_mtase"/>
    <property type="match status" value="1"/>
</dbReference>
<dbReference type="EC" id="2.1.1.130" evidence="9"/>
<feature type="domain" description="Tetrapyrrole methylase" evidence="8">
    <location>
        <begin position="7"/>
        <end position="216"/>
    </location>
</feature>